<dbReference type="RefSeq" id="WP_186951750.1">
    <property type="nucleotide sequence ID" value="NZ_JACOFX010000001.1"/>
</dbReference>
<gene>
    <name evidence="1" type="ORF">H8L47_03080</name>
</gene>
<organism evidence="1 2">
    <name type="scientific">Undibacterium umbellatum</name>
    <dbReference type="NCBI Taxonomy" id="2762300"/>
    <lineage>
        <taxon>Bacteria</taxon>
        <taxon>Pseudomonadati</taxon>
        <taxon>Pseudomonadota</taxon>
        <taxon>Betaproteobacteria</taxon>
        <taxon>Burkholderiales</taxon>
        <taxon>Oxalobacteraceae</taxon>
        <taxon>Undibacterium</taxon>
    </lineage>
</organism>
<dbReference type="Proteomes" id="UP000646911">
    <property type="component" value="Unassembled WGS sequence"/>
</dbReference>
<keyword evidence="2" id="KW-1185">Reference proteome</keyword>
<dbReference type="EMBL" id="JACOFX010000001">
    <property type="protein sequence ID" value="MBC3906546.1"/>
    <property type="molecule type" value="Genomic_DNA"/>
</dbReference>
<protein>
    <submittedName>
        <fullName evidence="1">Uncharacterized protein</fullName>
    </submittedName>
</protein>
<comment type="caution">
    <text evidence="1">The sequence shown here is derived from an EMBL/GenBank/DDBJ whole genome shotgun (WGS) entry which is preliminary data.</text>
</comment>
<reference evidence="1 2" key="1">
    <citation type="submission" date="2020-08" db="EMBL/GenBank/DDBJ databases">
        <title>Novel species isolated from subtropical streams in China.</title>
        <authorList>
            <person name="Lu H."/>
        </authorList>
    </citation>
    <scope>NUCLEOTIDE SEQUENCE [LARGE SCALE GENOMIC DNA]</scope>
    <source>
        <strain evidence="1 2">NL8W</strain>
    </source>
</reference>
<sequence length="77" mass="8019">MSNTSLPGVVQSAPSTSLVIEADIVITVGGSTVVFLDSAQRTICHSSIVGHLKAWSPSAASGLLQPTRWRSPMSVNL</sequence>
<proteinExistence type="predicted"/>
<accession>A0ABR6Z425</accession>
<evidence type="ECO:0000313" key="2">
    <source>
        <dbReference type="Proteomes" id="UP000646911"/>
    </source>
</evidence>
<evidence type="ECO:0000313" key="1">
    <source>
        <dbReference type="EMBL" id="MBC3906546.1"/>
    </source>
</evidence>
<name>A0ABR6Z425_9BURK</name>